<feature type="compositionally biased region" description="Low complexity" evidence="1">
    <location>
        <begin position="1"/>
        <end position="13"/>
    </location>
</feature>
<dbReference type="EMBL" id="CP001688">
    <property type="protein sequence ID" value="ACV47081.1"/>
    <property type="molecule type" value="Genomic_DNA"/>
</dbReference>
<evidence type="ECO:0000256" key="1">
    <source>
        <dbReference type="SAM" id="MobiDB-lite"/>
    </source>
</evidence>
<sequence length="587" mass="66063">MNNSVNDSDGGNSPKIGSELPTPYERVSEFHEEYSDRAHLRLSTTHGERLREEYTREFTESYESSAPREWDDPVKGQEVVRREAVTWGTAVLRTLEDYADTRRTTVNLEKGRPSDPEYQEWSVQAETRWFASYQKRYYAQMKGWLRELCGGKRPSGEYTEPDFENPHVALVTLSASSVPNGDRVGPVEHERVRRESWQDVYHTLRNTMRSKGYELGDDWQYDRRSEPHAGERGGGLNHCYGHDHIVIVVDGEVDATDFQPVVEKHVETCDWAGETAHALEKAIEVKAADEVEHLAEYCASYAAIKPVDLLERPIEYVAWASAVNAANVKTVSRSDAAKHAATADACRQRAESPQCDQDRDHAEEIIPSTRRGYELECAECGSPHGIDQDQTLTAARSPNDGPAIADGGLVDRVEQLKERWPSARAGATVGERPQRRRWRLAIEEYLKQNPEADPPEILGQLQLPPDAREVLAEIEAGIDRSVPVGFERPPEWQVKSITVGEEEYPASSGNGVTMVETKLPVERVYEESVLSERDDVTRWRCEKTNVAIGGPNAGRKMAGYLVKQGIKHPWVIESLVVIEHVRGLNSI</sequence>
<reference evidence="2 3" key="1">
    <citation type="journal article" date="2009" name="Stand. Genomic Sci.">
        <title>Complete genome sequence of Halomicrobium mukohataei type strain (arg-2).</title>
        <authorList>
            <person name="Tindall B.J."/>
            <person name="Schneider S."/>
            <person name="Lapidus A."/>
            <person name="Copeland A."/>
            <person name="Glavina Del Rio T."/>
            <person name="Nolan M."/>
            <person name="Lucas S."/>
            <person name="Chen F."/>
            <person name="Tice H."/>
            <person name="Cheng J.F."/>
            <person name="Saunders E."/>
            <person name="Bruce D."/>
            <person name="Goodwin L."/>
            <person name="Pitluck S."/>
            <person name="Mikhailova N."/>
            <person name="Pati A."/>
            <person name="Ivanova N."/>
            <person name="Mavrommatis K."/>
            <person name="Chen A."/>
            <person name="Palaniappan K."/>
            <person name="Chain P."/>
            <person name="Land M."/>
            <person name="Hauser L."/>
            <person name="Chang Y.J."/>
            <person name="Jeffries C.D."/>
            <person name="Brettin T."/>
            <person name="Han C."/>
            <person name="Rohde M."/>
            <person name="Goker M."/>
            <person name="Bristow J."/>
            <person name="Eisen J.A."/>
            <person name="Markowitz V."/>
            <person name="Hugenholtz P."/>
            <person name="Klenk H.P."/>
            <person name="Kyrpides N.C."/>
            <person name="Detter J.C."/>
        </authorList>
    </citation>
    <scope>NUCLEOTIDE SEQUENCE [LARGE SCALE GENOMIC DNA]</scope>
    <source>
        <strain evidence="3">ATCC 700874 / DSM 12286 / JCM 9738 / NCIMB 13541</strain>
    </source>
</reference>
<evidence type="ECO:0008006" key="4">
    <source>
        <dbReference type="Google" id="ProtNLM"/>
    </source>
</evidence>
<name>C7P0U9_HALMD</name>
<dbReference type="HOGENOM" id="CLU_396213_0_0_2"/>
<dbReference type="Proteomes" id="UP000001746">
    <property type="component" value="Chromosome"/>
</dbReference>
<dbReference type="eggNOG" id="arCOG13593">
    <property type="taxonomic scope" value="Archaea"/>
</dbReference>
<dbReference type="KEGG" id="hmu:Hmuk_0952"/>
<dbReference type="AlphaFoldDB" id="C7P0U9"/>
<feature type="region of interest" description="Disordered" evidence="1">
    <location>
        <begin position="1"/>
        <end position="25"/>
    </location>
</feature>
<organism evidence="2 3">
    <name type="scientific">Halomicrobium mukohataei (strain ATCC 700874 / DSM 12286 / JCM 9738 / NCIMB 13541)</name>
    <name type="common">Haloarcula mukohataei</name>
    <dbReference type="NCBI Taxonomy" id="485914"/>
    <lineage>
        <taxon>Archaea</taxon>
        <taxon>Methanobacteriati</taxon>
        <taxon>Methanobacteriota</taxon>
        <taxon>Stenosarchaea group</taxon>
        <taxon>Halobacteria</taxon>
        <taxon>Halobacteriales</taxon>
        <taxon>Haloarculaceae</taxon>
        <taxon>Halomicrobium</taxon>
    </lineage>
</organism>
<keyword evidence="3" id="KW-1185">Reference proteome</keyword>
<gene>
    <name evidence="2" type="ordered locus">Hmuk_0952</name>
</gene>
<dbReference type="InterPro" id="IPR009870">
    <property type="entry name" value="DUF1424"/>
</dbReference>
<dbReference type="Pfam" id="PF07232">
    <property type="entry name" value="DUF1424"/>
    <property type="match status" value="1"/>
</dbReference>
<accession>C7P0U9</accession>
<evidence type="ECO:0000313" key="2">
    <source>
        <dbReference type="EMBL" id="ACV47081.1"/>
    </source>
</evidence>
<proteinExistence type="predicted"/>
<evidence type="ECO:0000313" key="3">
    <source>
        <dbReference type="Proteomes" id="UP000001746"/>
    </source>
</evidence>
<protein>
    <recommendedName>
        <fullName evidence="4">Replication protein</fullName>
    </recommendedName>
</protein>
<dbReference type="STRING" id="485914.Hmuk_0952"/>